<dbReference type="Proteomes" id="UP001152320">
    <property type="component" value="Chromosome 1"/>
</dbReference>
<dbReference type="AlphaFoldDB" id="A0A9Q1CT13"/>
<dbReference type="OrthoDB" id="10064879at2759"/>
<dbReference type="Pfam" id="PF14291">
    <property type="entry name" value="DUF4371"/>
    <property type="match status" value="1"/>
</dbReference>
<dbReference type="InterPro" id="IPR025398">
    <property type="entry name" value="DUF4371"/>
</dbReference>
<evidence type="ECO:0000313" key="2">
    <source>
        <dbReference type="EMBL" id="KAJ8050049.1"/>
    </source>
</evidence>
<gene>
    <name evidence="2" type="ORF">HOLleu_03090</name>
</gene>
<feature type="domain" description="DUF4371" evidence="1">
    <location>
        <begin position="4"/>
        <end position="105"/>
    </location>
</feature>
<dbReference type="EMBL" id="JAIZAY010000001">
    <property type="protein sequence ID" value="KAJ8050049.1"/>
    <property type="molecule type" value="Genomic_DNA"/>
</dbReference>
<name>A0A9Q1CT13_HOLLE</name>
<protein>
    <submittedName>
        <fullName evidence="2">Zinc finger MYM-type protein 1</fullName>
    </submittedName>
</protein>
<sequence>MLKDFSHSVLRQVVKNVRNNGVFAIMVDGTQDITGVEQESVCIRHVDEDLNVHEDFVGLHEVPSSSGEMISSIIFDVLTRLGLSINNLRAQTYDGASNMSGKYNGCQAMIKEQQPLAMFFHCSSHVSNLVMQHAVTTSPLVRDALQWVHDLGVLYSRSGKYKANGLLDRFQKGEILLALNMVNKPLSLLETLNTGLQARTATISGMKTAVNTVMSELQALRKPTVFETIFTDTSSLIVKHNLEPLRLPRLRKPPARLSGEASPYHANTAEEHFRMTYYQHIDGILSNLSERFGEGSKADLQDYEKLEQIITTGIDFSFIIRCFPSFRLLPFLYGNFSSLCYLASL</sequence>
<dbReference type="SUPFAM" id="SSF53098">
    <property type="entry name" value="Ribonuclease H-like"/>
    <property type="match status" value="1"/>
</dbReference>
<evidence type="ECO:0000313" key="3">
    <source>
        <dbReference type="Proteomes" id="UP001152320"/>
    </source>
</evidence>
<reference evidence="2" key="1">
    <citation type="submission" date="2021-10" db="EMBL/GenBank/DDBJ databases">
        <title>Tropical sea cucumber genome reveals ecological adaptation and Cuvierian tubules defense mechanism.</title>
        <authorList>
            <person name="Chen T."/>
        </authorList>
    </citation>
    <scope>NUCLEOTIDE SEQUENCE</scope>
    <source>
        <strain evidence="2">Nanhai2018</strain>
        <tissue evidence="2">Muscle</tissue>
    </source>
</reference>
<evidence type="ECO:0000259" key="1">
    <source>
        <dbReference type="Pfam" id="PF14291"/>
    </source>
</evidence>
<organism evidence="2 3">
    <name type="scientific">Holothuria leucospilota</name>
    <name type="common">Black long sea cucumber</name>
    <name type="synonym">Mertensiothuria leucospilota</name>
    <dbReference type="NCBI Taxonomy" id="206669"/>
    <lineage>
        <taxon>Eukaryota</taxon>
        <taxon>Metazoa</taxon>
        <taxon>Echinodermata</taxon>
        <taxon>Eleutherozoa</taxon>
        <taxon>Echinozoa</taxon>
        <taxon>Holothuroidea</taxon>
        <taxon>Aspidochirotacea</taxon>
        <taxon>Aspidochirotida</taxon>
        <taxon>Holothuriidae</taxon>
        <taxon>Holothuria</taxon>
    </lineage>
</organism>
<dbReference type="PANTHER" id="PTHR45749:SF21">
    <property type="entry name" value="DUF4371 DOMAIN-CONTAINING PROTEIN"/>
    <property type="match status" value="1"/>
</dbReference>
<accession>A0A9Q1CT13</accession>
<comment type="caution">
    <text evidence="2">The sequence shown here is derived from an EMBL/GenBank/DDBJ whole genome shotgun (WGS) entry which is preliminary data.</text>
</comment>
<dbReference type="InterPro" id="IPR012337">
    <property type="entry name" value="RNaseH-like_sf"/>
</dbReference>
<dbReference type="PANTHER" id="PTHR45749">
    <property type="match status" value="1"/>
</dbReference>
<keyword evidence="3" id="KW-1185">Reference proteome</keyword>
<proteinExistence type="predicted"/>